<evidence type="ECO:0000256" key="1">
    <source>
        <dbReference type="SAM" id="MobiDB-lite"/>
    </source>
</evidence>
<name>A0ABP0UBT3_9BRYO</name>
<protein>
    <submittedName>
        <fullName evidence="2">Uncharacterized protein</fullName>
    </submittedName>
</protein>
<sequence>MEWMVGRWVAGDGVDGDGGGRKRREEESGHQKIGPATNERRLFENESCWVPESEVKNLGMNQAKVVRFGTRQFDPRPTLDYPTISQEENEQLSNLSLSKVSIFLRA</sequence>
<dbReference type="Proteomes" id="UP001497512">
    <property type="component" value="Chromosome 2"/>
</dbReference>
<feature type="compositionally biased region" description="Basic and acidic residues" evidence="1">
    <location>
        <begin position="18"/>
        <end position="30"/>
    </location>
</feature>
<dbReference type="EMBL" id="OZ019894">
    <property type="protein sequence ID" value="CAK9217285.1"/>
    <property type="molecule type" value="Genomic_DNA"/>
</dbReference>
<feature type="compositionally biased region" description="Low complexity" evidence="1">
    <location>
        <begin position="1"/>
        <end position="12"/>
    </location>
</feature>
<evidence type="ECO:0000313" key="3">
    <source>
        <dbReference type="Proteomes" id="UP001497512"/>
    </source>
</evidence>
<proteinExistence type="predicted"/>
<feature type="region of interest" description="Disordered" evidence="1">
    <location>
        <begin position="1"/>
        <end position="37"/>
    </location>
</feature>
<reference evidence="2" key="1">
    <citation type="submission" date="2024-02" db="EMBL/GenBank/DDBJ databases">
        <authorList>
            <consortium name="ELIXIR-Norway"/>
            <consortium name="Elixir Norway"/>
        </authorList>
    </citation>
    <scope>NUCLEOTIDE SEQUENCE</scope>
</reference>
<accession>A0ABP0UBT3</accession>
<organism evidence="2 3">
    <name type="scientific">Sphagnum troendelagicum</name>
    <dbReference type="NCBI Taxonomy" id="128251"/>
    <lineage>
        <taxon>Eukaryota</taxon>
        <taxon>Viridiplantae</taxon>
        <taxon>Streptophyta</taxon>
        <taxon>Embryophyta</taxon>
        <taxon>Bryophyta</taxon>
        <taxon>Sphagnophytina</taxon>
        <taxon>Sphagnopsida</taxon>
        <taxon>Sphagnales</taxon>
        <taxon>Sphagnaceae</taxon>
        <taxon>Sphagnum</taxon>
    </lineage>
</organism>
<gene>
    <name evidence="2" type="ORF">CSSPTR1EN2_LOCUS13894</name>
</gene>
<keyword evidence="3" id="KW-1185">Reference proteome</keyword>
<evidence type="ECO:0000313" key="2">
    <source>
        <dbReference type="EMBL" id="CAK9217285.1"/>
    </source>
</evidence>